<keyword evidence="3" id="KW-1185">Reference proteome</keyword>
<dbReference type="PaxDb" id="67767-A0A0J7KC25"/>
<feature type="region of interest" description="Disordered" evidence="1">
    <location>
        <begin position="191"/>
        <end position="210"/>
    </location>
</feature>
<dbReference type="Proteomes" id="UP000036403">
    <property type="component" value="Unassembled WGS sequence"/>
</dbReference>
<feature type="compositionally biased region" description="Polar residues" evidence="1">
    <location>
        <begin position="54"/>
        <end position="64"/>
    </location>
</feature>
<sequence length="1050" mass="113303">NSGLAPPVHINNPSEPRFITFYQALESASIRNENLGVNDVSQRQKLTGGVTKVDSNATVPNGVSNDTANNNDTTSPISASIATTSFLDITTIDPDITTAVQSADLSLASRLATEIIPDSTPKITSTTIRIPANPGTSEQTTALIMESSGTNASDSKITNTLASANVSNTLMLLNVTTTKIVTNEASTNVDVTSDTLPSTESTSDNVRPIESMDTSDTTMEITSSSTMMITDISTPASLNLQISTNTSDTTTSPTTETVILPEISLEATTMSMMNNLSENIEMNTVQQYDETTTENIVENIEMNTIQQFDATIPPQMMETTSTTESITTEEISNNEIQVTQSPVVTSTFNTRFIDIAQNISSRLQDNFSTTRTSIQKPTTTTTSPKLFTTIPDSSSINSKETTTVLETRSGNVEITISPDVDTESAQTTTNRPAQEMSTQNTITLATTLSITHDQSNDQKTNARDMASSSIIQNARDSSIDTEMATVSRLADFIMKNDSRLSNDTLLTELMTIAKTLFSEEINETQQSLLTPDQIFNVETTINPDINNFIQTDDMIENDDKNQLVFSNETSETTNMSAELSTLENTSERIDVITFGNETEESSNRGSTVGSEISLMELNPRPTDIKNSIDDTTATTIAQGTAVGSRIIQPEQPTETTITSILTTSSKFPAVDTTTILSSSIEPTTDTATTTPTPTTTMTETLQTISTTSSSRADLTTTAGSMLETTAPTIDINENLISTETTTIDTRSTMVASIDSEKITTIASPVMSATTATTIPPTTQITTPDQITPRPAFTSFGVLNMRPYLGSFGGNQATATTPASRFSPSSKAPVRDYQIYGIYPNKTIVRKRPEDNLIDARNVNSPYVIFGIFPDGRLVRKFPNGTIIPDSPRNPVEVVFTLSTTSTTNRPASGPYYNQVNQAGTYNQIQSPVYYSRPVDKLTGGIQSPSPVDFGLIGNAIGVPSGDGSKFATSFGPPASAPCANKMVLLSDLFIKMSDINSFVFAKTRFLVLSYNHSLIKIDANDIIGIYGNTVNEECFVIRISRVRVKQIIIV</sequence>
<protein>
    <submittedName>
        <fullName evidence="2">Putative threonine-rich gpi-anchored glyco isoform x7</fullName>
    </submittedName>
</protein>
<dbReference type="OrthoDB" id="7701360at2759"/>
<dbReference type="EMBL" id="LBMM01009836">
    <property type="protein sequence ID" value="KMQ87852.1"/>
    <property type="molecule type" value="Genomic_DNA"/>
</dbReference>
<accession>A0A0J7KC25</accession>
<organism evidence="2 3">
    <name type="scientific">Lasius niger</name>
    <name type="common">Black garden ant</name>
    <dbReference type="NCBI Taxonomy" id="67767"/>
    <lineage>
        <taxon>Eukaryota</taxon>
        <taxon>Metazoa</taxon>
        <taxon>Ecdysozoa</taxon>
        <taxon>Arthropoda</taxon>
        <taxon>Hexapoda</taxon>
        <taxon>Insecta</taxon>
        <taxon>Pterygota</taxon>
        <taxon>Neoptera</taxon>
        <taxon>Endopterygota</taxon>
        <taxon>Hymenoptera</taxon>
        <taxon>Apocrita</taxon>
        <taxon>Aculeata</taxon>
        <taxon>Formicoidea</taxon>
        <taxon>Formicidae</taxon>
        <taxon>Formicinae</taxon>
        <taxon>Lasius</taxon>
        <taxon>Lasius</taxon>
    </lineage>
</organism>
<gene>
    <name evidence="2" type="ORF">RF55_12766</name>
</gene>
<evidence type="ECO:0000256" key="1">
    <source>
        <dbReference type="SAM" id="MobiDB-lite"/>
    </source>
</evidence>
<feature type="compositionally biased region" description="Polar residues" evidence="1">
    <location>
        <begin position="191"/>
        <end position="205"/>
    </location>
</feature>
<feature type="non-terminal residue" evidence="2">
    <location>
        <position position="1"/>
    </location>
</feature>
<evidence type="ECO:0000313" key="2">
    <source>
        <dbReference type="EMBL" id="KMQ87852.1"/>
    </source>
</evidence>
<dbReference type="STRING" id="67767.A0A0J7KC25"/>
<name>A0A0J7KC25_LASNI</name>
<feature type="compositionally biased region" description="Low complexity" evidence="1">
    <location>
        <begin position="65"/>
        <end position="74"/>
    </location>
</feature>
<comment type="caution">
    <text evidence="2">The sequence shown here is derived from an EMBL/GenBank/DDBJ whole genome shotgun (WGS) entry which is preliminary data.</text>
</comment>
<proteinExistence type="predicted"/>
<evidence type="ECO:0000313" key="3">
    <source>
        <dbReference type="Proteomes" id="UP000036403"/>
    </source>
</evidence>
<reference evidence="2 3" key="1">
    <citation type="submission" date="2015-04" db="EMBL/GenBank/DDBJ databases">
        <title>Lasius niger genome sequencing.</title>
        <authorList>
            <person name="Konorov E.A."/>
            <person name="Nikitin M.A."/>
            <person name="Kirill M.V."/>
            <person name="Chang P."/>
        </authorList>
    </citation>
    <scope>NUCLEOTIDE SEQUENCE [LARGE SCALE GENOMIC DNA]</scope>
    <source>
        <tissue evidence="2">Whole</tissue>
    </source>
</reference>
<feature type="region of interest" description="Disordered" evidence="1">
    <location>
        <begin position="54"/>
        <end position="74"/>
    </location>
</feature>
<dbReference type="AlphaFoldDB" id="A0A0J7KC25"/>